<proteinExistence type="predicted"/>
<gene>
    <name evidence="1" type="ORF">OXU80_28175</name>
</gene>
<evidence type="ECO:0000313" key="2">
    <source>
        <dbReference type="Proteomes" id="UP001163223"/>
    </source>
</evidence>
<dbReference type="EMBL" id="CP113520">
    <property type="protein sequence ID" value="WAJ28629.1"/>
    <property type="molecule type" value="Genomic_DNA"/>
</dbReference>
<reference evidence="1" key="1">
    <citation type="submission" date="2022-11" db="EMBL/GenBank/DDBJ databases">
        <title>beta-Carotene-producing bacterium, Jeongeuplla avenae sp. nov., alleviates the salt stress of Arabidopsis seedlings.</title>
        <authorList>
            <person name="Jiang L."/>
            <person name="Lee J."/>
        </authorList>
    </citation>
    <scope>NUCLEOTIDE SEQUENCE</scope>
    <source>
        <strain evidence="1">DY_R2A_6</strain>
    </source>
</reference>
<evidence type="ECO:0000313" key="1">
    <source>
        <dbReference type="EMBL" id="WAJ28629.1"/>
    </source>
</evidence>
<dbReference type="Proteomes" id="UP001163223">
    <property type="component" value="Chromosome"/>
</dbReference>
<organism evidence="1 2">
    <name type="scientific">Antarcticirhabdus aurantiaca</name>
    <dbReference type="NCBI Taxonomy" id="2606717"/>
    <lineage>
        <taxon>Bacteria</taxon>
        <taxon>Pseudomonadati</taxon>
        <taxon>Pseudomonadota</taxon>
        <taxon>Alphaproteobacteria</taxon>
        <taxon>Hyphomicrobiales</taxon>
        <taxon>Aurantimonadaceae</taxon>
        <taxon>Antarcticirhabdus</taxon>
    </lineage>
</organism>
<sequence>MRSLLRMILLVLVAAGFAAPALASMAAPLVVSQAEPPCPSKRVVLEQCPVDSAAQAAMPRAGVSADAPCSMKAIEARAADPAPSHASRALAFEVRSARWTGWTPPGIDPPPRS</sequence>
<name>A0ACD4NP10_9HYPH</name>
<keyword evidence="2" id="KW-1185">Reference proteome</keyword>
<protein>
    <submittedName>
        <fullName evidence="1">Uncharacterized protein</fullName>
    </submittedName>
</protein>
<accession>A0ACD4NP10</accession>